<organism evidence="1 2">
    <name type="scientific">Flavobacterium gillisiae</name>
    <dbReference type="NCBI Taxonomy" id="150146"/>
    <lineage>
        <taxon>Bacteria</taxon>
        <taxon>Pseudomonadati</taxon>
        <taxon>Bacteroidota</taxon>
        <taxon>Flavobacteriia</taxon>
        <taxon>Flavobacteriales</taxon>
        <taxon>Flavobacteriaceae</taxon>
        <taxon>Flavobacterium</taxon>
    </lineage>
</organism>
<dbReference type="EMBL" id="FNRD01000003">
    <property type="protein sequence ID" value="SEA26206.1"/>
    <property type="molecule type" value="Genomic_DNA"/>
</dbReference>
<evidence type="ECO:0000313" key="2">
    <source>
        <dbReference type="Proteomes" id="UP000198951"/>
    </source>
</evidence>
<sequence>MIVVRPSKNSNYLRIYFFNDSEYDIGIVFISDGQLAIRAVLMNLLIESKMVEHFHWKIDSGIHDDYKYQSTNHASIIQTVECIKHVAVSHGYLFRLLPY</sequence>
<name>A0A1H3ZR14_9FLAO</name>
<gene>
    <name evidence="1" type="ORF">SAMN05443667_10335</name>
</gene>
<dbReference type="AlphaFoldDB" id="A0A1H3ZR14"/>
<protein>
    <submittedName>
        <fullName evidence="1">Uncharacterized protein</fullName>
    </submittedName>
</protein>
<dbReference type="STRING" id="150146.SAMN05443667_10335"/>
<accession>A0A1H3ZR14</accession>
<proteinExistence type="predicted"/>
<dbReference type="Proteomes" id="UP000198951">
    <property type="component" value="Unassembled WGS sequence"/>
</dbReference>
<reference evidence="2" key="1">
    <citation type="submission" date="2016-10" db="EMBL/GenBank/DDBJ databases">
        <authorList>
            <person name="Varghese N."/>
            <person name="Submissions S."/>
        </authorList>
    </citation>
    <scope>NUCLEOTIDE SEQUENCE [LARGE SCALE GENOMIC DNA]</scope>
    <source>
        <strain evidence="2">DSM 22376</strain>
    </source>
</reference>
<evidence type="ECO:0000313" key="1">
    <source>
        <dbReference type="EMBL" id="SEA26206.1"/>
    </source>
</evidence>
<keyword evidence="2" id="KW-1185">Reference proteome</keyword>